<dbReference type="GO" id="GO:0005524">
    <property type="term" value="F:ATP binding"/>
    <property type="evidence" value="ECO:0007669"/>
    <property type="project" value="InterPro"/>
</dbReference>
<dbReference type="PANTHER" id="PTHR13954">
    <property type="entry name" value="IRE1-RELATED"/>
    <property type="match status" value="1"/>
</dbReference>
<dbReference type="PROSITE" id="PS50011">
    <property type="entry name" value="PROTEIN_KINASE_DOM"/>
    <property type="match status" value="1"/>
</dbReference>
<dbReference type="GO" id="GO:0051082">
    <property type="term" value="F:unfolded protein binding"/>
    <property type="evidence" value="ECO:0007669"/>
    <property type="project" value="TreeGrafter"/>
</dbReference>
<comment type="caution">
    <text evidence="2">The sequence shown here is derived from an EMBL/GenBank/DDBJ whole genome shotgun (WGS) entry which is preliminary data.</text>
</comment>
<dbReference type="PROSITE" id="PS00108">
    <property type="entry name" value="PROTEIN_KINASE_ST"/>
    <property type="match status" value="1"/>
</dbReference>
<evidence type="ECO:0000313" key="2">
    <source>
        <dbReference type="EMBL" id="PIK36132.1"/>
    </source>
</evidence>
<dbReference type="GO" id="GO:0036498">
    <property type="term" value="P:IRE1-mediated unfolded protein response"/>
    <property type="evidence" value="ECO:0007669"/>
    <property type="project" value="TreeGrafter"/>
</dbReference>
<dbReference type="SUPFAM" id="SSF56112">
    <property type="entry name" value="Protein kinase-like (PK-like)"/>
    <property type="match status" value="1"/>
</dbReference>
<proteinExistence type="predicted"/>
<dbReference type="Gene3D" id="1.10.510.10">
    <property type="entry name" value="Transferase(Phosphotransferase) domain 1"/>
    <property type="match status" value="1"/>
</dbReference>
<organism evidence="2 3">
    <name type="scientific">Stichopus japonicus</name>
    <name type="common">Sea cucumber</name>
    <dbReference type="NCBI Taxonomy" id="307972"/>
    <lineage>
        <taxon>Eukaryota</taxon>
        <taxon>Metazoa</taxon>
        <taxon>Echinodermata</taxon>
        <taxon>Eleutherozoa</taxon>
        <taxon>Echinozoa</taxon>
        <taxon>Holothuroidea</taxon>
        <taxon>Aspidochirotacea</taxon>
        <taxon>Aspidochirotida</taxon>
        <taxon>Stichopodidae</taxon>
        <taxon>Apostichopus</taxon>
    </lineage>
</organism>
<dbReference type="AlphaFoldDB" id="A0A2G8JK56"/>
<gene>
    <name evidence="2" type="ORF">BSL78_27035</name>
</gene>
<dbReference type="InterPro" id="IPR008271">
    <property type="entry name" value="Ser/Thr_kinase_AS"/>
</dbReference>
<sequence>MDERDHADNIKPFKNQQRWAHQLEQLLNKDSGVCFKSIGRLSFSRQYKIADGSNGAQIFIGLVDEQWPVAIKRLNQGTHSMEQTVNKVLNEGMQGSKHLLRNTLSEEDDDFLYLASPLCEYNLEEIIENKGNPLRPQLTANKRASLTYQLMLGIAELHQLNILHRDLKPSNVLLDHNEKILLGDFGISRQFTHGTTLLTKAMGTLCSTSPENTSNNRCRYKKSSDIQDCCCI</sequence>
<keyword evidence="3" id="KW-1185">Reference proteome</keyword>
<evidence type="ECO:0000259" key="1">
    <source>
        <dbReference type="PROSITE" id="PS50011"/>
    </source>
</evidence>
<name>A0A2G8JK56_STIJA</name>
<dbReference type="InterPro" id="IPR011009">
    <property type="entry name" value="Kinase-like_dom_sf"/>
</dbReference>
<reference evidence="2 3" key="1">
    <citation type="journal article" date="2017" name="PLoS Biol.">
        <title>The sea cucumber genome provides insights into morphological evolution and visceral regeneration.</title>
        <authorList>
            <person name="Zhang X."/>
            <person name="Sun L."/>
            <person name="Yuan J."/>
            <person name="Sun Y."/>
            <person name="Gao Y."/>
            <person name="Zhang L."/>
            <person name="Li S."/>
            <person name="Dai H."/>
            <person name="Hamel J.F."/>
            <person name="Liu C."/>
            <person name="Yu Y."/>
            <person name="Liu S."/>
            <person name="Lin W."/>
            <person name="Guo K."/>
            <person name="Jin S."/>
            <person name="Xu P."/>
            <person name="Storey K.B."/>
            <person name="Huan P."/>
            <person name="Zhang T."/>
            <person name="Zhou Y."/>
            <person name="Zhang J."/>
            <person name="Lin C."/>
            <person name="Li X."/>
            <person name="Xing L."/>
            <person name="Huo D."/>
            <person name="Sun M."/>
            <person name="Wang L."/>
            <person name="Mercier A."/>
            <person name="Li F."/>
            <person name="Yang H."/>
            <person name="Xiang J."/>
        </authorList>
    </citation>
    <scope>NUCLEOTIDE SEQUENCE [LARGE SCALE GENOMIC DNA]</scope>
    <source>
        <strain evidence="2">Shaxun</strain>
        <tissue evidence="2">Muscle</tissue>
    </source>
</reference>
<dbReference type="PANTHER" id="PTHR13954:SF28">
    <property type="match status" value="1"/>
</dbReference>
<dbReference type="STRING" id="307972.A0A2G8JK56"/>
<dbReference type="CDD" id="cd00180">
    <property type="entry name" value="PKc"/>
    <property type="match status" value="1"/>
</dbReference>
<dbReference type="Proteomes" id="UP000230750">
    <property type="component" value="Unassembled WGS sequence"/>
</dbReference>
<dbReference type="Pfam" id="PF00069">
    <property type="entry name" value="Pkinase"/>
    <property type="match status" value="1"/>
</dbReference>
<feature type="domain" description="Protein kinase" evidence="1">
    <location>
        <begin position="43"/>
        <end position="232"/>
    </location>
</feature>
<dbReference type="InterPro" id="IPR045133">
    <property type="entry name" value="IRE1/2-like"/>
</dbReference>
<dbReference type="OrthoDB" id="63989at2759"/>
<keyword evidence="2" id="KW-0418">Kinase</keyword>
<protein>
    <submittedName>
        <fullName evidence="2">Putative serine/threonine-protein kinase/endoribonuclease ire-1-like</fullName>
    </submittedName>
</protein>
<dbReference type="GO" id="GO:0004521">
    <property type="term" value="F:RNA endonuclease activity"/>
    <property type="evidence" value="ECO:0007669"/>
    <property type="project" value="InterPro"/>
</dbReference>
<evidence type="ECO:0000313" key="3">
    <source>
        <dbReference type="Proteomes" id="UP000230750"/>
    </source>
</evidence>
<dbReference type="GO" id="GO:1990604">
    <property type="term" value="C:IRE1-TRAF2-ASK1 complex"/>
    <property type="evidence" value="ECO:0007669"/>
    <property type="project" value="TreeGrafter"/>
</dbReference>
<accession>A0A2G8JK56</accession>
<dbReference type="GO" id="GO:0004674">
    <property type="term" value="F:protein serine/threonine kinase activity"/>
    <property type="evidence" value="ECO:0007669"/>
    <property type="project" value="InterPro"/>
</dbReference>
<dbReference type="GO" id="GO:0070059">
    <property type="term" value="P:intrinsic apoptotic signaling pathway in response to endoplasmic reticulum stress"/>
    <property type="evidence" value="ECO:0007669"/>
    <property type="project" value="TreeGrafter"/>
</dbReference>
<dbReference type="InterPro" id="IPR000719">
    <property type="entry name" value="Prot_kinase_dom"/>
</dbReference>
<dbReference type="SMART" id="SM00220">
    <property type="entry name" value="S_TKc"/>
    <property type="match status" value="1"/>
</dbReference>
<dbReference type="EMBL" id="MRZV01001735">
    <property type="protein sequence ID" value="PIK36132.1"/>
    <property type="molecule type" value="Genomic_DNA"/>
</dbReference>
<keyword evidence="2" id="KW-0808">Transferase</keyword>